<organism evidence="1 2">
    <name type="scientific">Melastoma candidum</name>
    <dbReference type="NCBI Taxonomy" id="119954"/>
    <lineage>
        <taxon>Eukaryota</taxon>
        <taxon>Viridiplantae</taxon>
        <taxon>Streptophyta</taxon>
        <taxon>Embryophyta</taxon>
        <taxon>Tracheophyta</taxon>
        <taxon>Spermatophyta</taxon>
        <taxon>Magnoliopsida</taxon>
        <taxon>eudicotyledons</taxon>
        <taxon>Gunneridae</taxon>
        <taxon>Pentapetalae</taxon>
        <taxon>rosids</taxon>
        <taxon>malvids</taxon>
        <taxon>Myrtales</taxon>
        <taxon>Melastomataceae</taxon>
        <taxon>Melastomatoideae</taxon>
        <taxon>Melastomateae</taxon>
        <taxon>Melastoma</taxon>
    </lineage>
</organism>
<protein>
    <submittedName>
        <fullName evidence="1">Uncharacterized protein</fullName>
    </submittedName>
</protein>
<reference evidence="2" key="1">
    <citation type="journal article" date="2023" name="Front. Plant Sci.">
        <title>Chromosomal-level genome assembly of Melastoma candidum provides insights into trichome evolution.</title>
        <authorList>
            <person name="Zhong Y."/>
            <person name="Wu W."/>
            <person name="Sun C."/>
            <person name="Zou P."/>
            <person name="Liu Y."/>
            <person name="Dai S."/>
            <person name="Zhou R."/>
        </authorList>
    </citation>
    <scope>NUCLEOTIDE SEQUENCE [LARGE SCALE GENOMIC DNA]</scope>
</reference>
<evidence type="ECO:0000313" key="2">
    <source>
        <dbReference type="Proteomes" id="UP001057402"/>
    </source>
</evidence>
<comment type="caution">
    <text evidence="1">The sequence shown here is derived from an EMBL/GenBank/DDBJ whole genome shotgun (WGS) entry which is preliminary data.</text>
</comment>
<name>A0ACB9R6N7_9MYRT</name>
<dbReference type="Proteomes" id="UP001057402">
    <property type="component" value="Chromosome 4"/>
</dbReference>
<proteinExistence type="predicted"/>
<keyword evidence="2" id="KW-1185">Reference proteome</keyword>
<dbReference type="EMBL" id="CM042883">
    <property type="protein sequence ID" value="KAI4373324.1"/>
    <property type="molecule type" value="Genomic_DNA"/>
</dbReference>
<gene>
    <name evidence="1" type="ORF">MLD38_011460</name>
</gene>
<accession>A0ACB9R6N7</accession>
<evidence type="ECO:0000313" key="1">
    <source>
        <dbReference type="EMBL" id="KAI4373324.1"/>
    </source>
</evidence>
<sequence length="540" mass="57897">MESDEKGRIDQEEMNKDAANHNSAHAWSNLTGTSLNLAGPCYSMPSSRGDFMGDGAYSSSALMVDSFGRELWDRASDPSLENLGCCEVSGHSHNNSSLSETSGIRRIGTAAFRTNVGWNPRSPMLNSALYAPNALNIPPGSFCLPQFPSDSGFIERAARFSCFNGGNFTSLPNPSAIFPSAGCYPVGPGLLAAPSEIFRSNFMKLGSNLNVESTEDVDMLASKQDTFQGCPQKNSLKSESETVMRCDDGTEQAAGLSSNDSDGGNYSGNHGGQADTSIADSAGGEDSLKEVSIGKRKRSSVMEAGSNKANVAVGIMKNDSEYQKKVEQSPSAGPSKGTGKNNKQETPTSDPLKGDYIHIRARRGQATNSHSLAERVRREKISERMKLLQDLVPGCSKVTGKAVMLDEIINYVQSLQRQVEFLSMKLATVNPRLDGNIERLLAKEQRAGPSTLGTSPEIQMGYHQMNIVPPGLVPPDALGRAILGVQTAPLSAGVREPQVPHSWEDELHNVVHMGFSCNIAAPRGQGIDKSLPPDNMKVEL</sequence>